<dbReference type="AlphaFoldDB" id="A0A8J7C4R0"/>
<organism evidence="1 2">
    <name type="scientific">Iningainema tapete BLCC-T55</name>
    <dbReference type="NCBI Taxonomy" id="2748662"/>
    <lineage>
        <taxon>Bacteria</taxon>
        <taxon>Bacillati</taxon>
        <taxon>Cyanobacteriota</taxon>
        <taxon>Cyanophyceae</taxon>
        <taxon>Nostocales</taxon>
        <taxon>Scytonemataceae</taxon>
        <taxon>Iningainema tapete</taxon>
    </lineage>
</organism>
<accession>A0A8J7C4R0</accession>
<dbReference type="EMBL" id="JACXAE010000029">
    <property type="protein sequence ID" value="MBD2771914.1"/>
    <property type="molecule type" value="Genomic_DNA"/>
</dbReference>
<dbReference type="RefSeq" id="WP_190826200.1">
    <property type="nucleotide sequence ID" value="NZ_CAWPPI010000029.1"/>
</dbReference>
<protein>
    <submittedName>
        <fullName evidence="1">Uncharacterized protein</fullName>
    </submittedName>
</protein>
<gene>
    <name evidence="1" type="ORF">ICL16_07345</name>
</gene>
<reference evidence="1" key="1">
    <citation type="submission" date="2020-09" db="EMBL/GenBank/DDBJ databases">
        <title>Iningainema tapete sp. nov. (Scytonemataceae, Cyanobacteria) from greenhouses in central Florida (USA) produces two types of nodularin with biosynthetic potential for microcystin-LR and anabaenopeptins.</title>
        <authorList>
            <person name="Berthold D.E."/>
            <person name="Lefler F.W."/>
            <person name="Huang I.-S."/>
            <person name="Abdulla H."/>
            <person name="Zimba P.V."/>
            <person name="Laughinghouse H.D. IV."/>
        </authorList>
    </citation>
    <scope>NUCLEOTIDE SEQUENCE</scope>
    <source>
        <strain evidence="1">BLCCT55</strain>
    </source>
</reference>
<evidence type="ECO:0000313" key="1">
    <source>
        <dbReference type="EMBL" id="MBD2771914.1"/>
    </source>
</evidence>
<proteinExistence type="predicted"/>
<dbReference type="Proteomes" id="UP000629098">
    <property type="component" value="Unassembled WGS sequence"/>
</dbReference>
<name>A0A8J7C4R0_9CYAN</name>
<evidence type="ECO:0000313" key="2">
    <source>
        <dbReference type="Proteomes" id="UP000629098"/>
    </source>
</evidence>
<sequence>MSMSWQELRKEAYNLSVNDRLALVDAVIQSLMDELEPSTPVAKGTLTGLRGLLKQDGVK</sequence>
<comment type="caution">
    <text evidence="1">The sequence shown here is derived from an EMBL/GenBank/DDBJ whole genome shotgun (WGS) entry which is preliminary data.</text>
</comment>
<keyword evidence="2" id="KW-1185">Reference proteome</keyword>